<accession>A0A1F6M9V3</accession>
<evidence type="ECO:0000256" key="1">
    <source>
        <dbReference type="SAM" id="Phobius"/>
    </source>
</evidence>
<keyword evidence="1" id="KW-0812">Transmembrane</keyword>
<feature type="transmembrane region" description="Helical" evidence="1">
    <location>
        <begin position="53"/>
        <end position="83"/>
    </location>
</feature>
<feature type="transmembrane region" description="Helical" evidence="1">
    <location>
        <begin position="177"/>
        <end position="195"/>
    </location>
</feature>
<feature type="transmembrane region" description="Helical" evidence="1">
    <location>
        <begin position="28"/>
        <end position="46"/>
    </location>
</feature>
<organism evidence="2 3">
    <name type="scientific">Candidatus Magasanikbacteria bacterium RIFCSPHIGHO2_02_FULL_45_10</name>
    <dbReference type="NCBI Taxonomy" id="1798679"/>
    <lineage>
        <taxon>Bacteria</taxon>
        <taxon>Candidatus Magasanikiibacteriota</taxon>
    </lineage>
</organism>
<proteinExistence type="predicted"/>
<reference evidence="2 3" key="1">
    <citation type="journal article" date="2016" name="Nat. Commun.">
        <title>Thousands of microbial genomes shed light on interconnected biogeochemical processes in an aquifer system.</title>
        <authorList>
            <person name="Anantharaman K."/>
            <person name="Brown C.T."/>
            <person name="Hug L.A."/>
            <person name="Sharon I."/>
            <person name="Castelle C.J."/>
            <person name="Probst A.J."/>
            <person name="Thomas B.C."/>
            <person name="Singh A."/>
            <person name="Wilkins M.J."/>
            <person name="Karaoz U."/>
            <person name="Brodie E.L."/>
            <person name="Williams K.H."/>
            <person name="Hubbard S.S."/>
            <person name="Banfield J.F."/>
        </authorList>
    </citation>
    <scope>NUCLEOTIDE SEQUENCE [LARGE SCALE GENOMIC DNA]</scope>
</reference>
<protein>
    <submittedName>
        <fullName evidence="2">Uncharacterized protein</fullName>
    </submittedName>
</protein>
<name>A0A1F6M9V3_9BACT</name>
<gene>
    <name evidence="2" type="ORF">A3D53_03590</name>
</gene>
<keyword evidence="1" id="KW-0472">Membrane</keyword>
<comment type="caution">
    <text evidence="2">The sequence shown here is derived from an EMBL/GenBank/DDBJ whole genome shotgun (WGS) entry which is preliminary data.</text>
</comment>
<dbReference type="EMBL" id="MFQA01000046">
    <property type="protein sequence ID" value="OGH68348.1"/>
    <property type="molecule type" value="Genomic_DNA"/>
</dbReference>
<feature type="transmembrane region" description="Helical" evidence="1">
    <location>
        <begin position="245"/>
        <end position="267"/>
    </location>
</feature>
<evidence type="ECO:0000313" key="2">
    <source>
        <dbReference type="EMBL" id="OGH68348.1"/>
    </source>
</evidence>
<dbReference type="AlphaFoldDB" id="A0A1F6M9V3"/>
<feature type="transmembrane region" description="Helical" evidence="1">
    <location>
        <begin position="207"/>
        <end position="225"/>
    </location>
</feature>
<feature type="transmembrane region" description="Helical" evidence="1">
    <location>
        <begin position="103"/>
        <end position="122"/>
    </location>
</feature>
<dbReference type="Proteomes" id="UP000176413">
    <property type="component" value="Unassembled WGS sequence"/>
</dbReference>
<keyword evidence="1" id="KW-1133">Transmembrane helix</keyword>
<sequence length="426" mass="48886">MNTWFSSFGSFLFAFGLPSTMQLGHQQLLPRFYVVFAILFLYKYLINKKPHNFALFLIFTYLQLLAGIYLGWFLIFTAPIFIIAYTIYHKDKIILRSLLNYKILASLILFLLATTATMLPYARTQKELGGRSYGEIQTMIPSVISYVNFPSGAILHQLYPSYFENEARLLPMRHEQYLFIGIFFIFLSILTLIAFVRNEKSARLPPIFIIGILIFILLTILSIRIPFTNFSLWEGIYNFIPGAGVIRAVARIWTISYIFLFLAVMILVSDLFLKTTSKVLKSILFILAFLSCVEQINLTPNYFNKDQQLAIQAQINETIKDVMKNNELSAFYLQWPNDQSYIPFQTKAAWASLELNLPTVNGYSGNVPRNYKTIESPMTIHEVDEWLQVSGKSPHSQKTLFLTGSIQNGTFKLTTSTVFSLPTLNK</sequence>
<evidence type="ECO:0000313" key="3">
    <source>
        <dbReference type="Proteomes" id="UP000176413"/>
    </source>
</evidence>